<dbReference type="OrthoDB" id="311718at2"/>
<protein>
    <submittedName>
        <fullName evidence="3">Glycine/D-amino acid oxidase</fullName>
    </submittedName>
</protein>
<dbReference type="GO" id="GO:0005737">
    <property type="term" value="C:cytoplasm"/>
    <property type="evidence" value="ECO:0007669"/>
    <property type="project" value="TreeGrafter"/>
</dbReference>
<evidence type="ECO:0000313" key="4">
    <source>
        <dbReference type="Proteomes" id="UP000199435"/>
    </source>
</evidence>
<dbReference type="RefSeq" id="WP_092849268.1">
    <property type="nucleotide sequence ID" value="NZ_FMAH01000015.1"/>
</dbReference>
<evidence type="ECO:0000256" key="1">
    <source>
        <dbReference type="ARBA" id="ARBA00023002"/>
    </source>
</evidence>
<dbReference type="Proteomes" id="UP000199435">
    <property type="component" value="Unassembled WGS sequence"/>
</dbReference>
<dbReference type="Gene3D" id="3.50.50.60">
    <property type="entry name" value="FAD/NAD(P)-binding domain"/>
    <property type="match status" value="1"/>
</dbReference>
<dbReference type="GO" id="GO:0016491">
    <property type="term" value="F:oxidoreductase activity"/>
    <property type="evidence" value="ECO:0007669"/>
    <property type="project" value="UniProtKB-KW"/>
</dbReference>
<organism evidence="3 4">
    <name type="scientific">Rhizobium miluonense</name>
    <dbReference type="NCBI Taxonomy" id="411945"/>
    <lineage>
        <taxon>Bacteria</taxon>
        <taxon>Pseudomonadati</taxon>
        <taxon>Pseudomonadota</taxon>
        <taxon>Alphaproteobacteria</taxon>
        <taxon>Hyphomicrobiales</taxon>
        <taxon>Rhizobiaceae</taxon>
        <taxon>Rhizobium/Agrobacterium group</taxon>
        <taxon>Rhizobium</taxon>
    </lineage>
</organism>
<proteinExistence type="predicted"/>
<dbReference type="Gene3D" id="3.30.9.10">
    <property type="entry name" value="D-Amino Acid Oxidase, subunit A, domain 2"/>
    <property type="match status" value="1"/>
</dbReference>
<dbReference type="STRING" id="411945.GA0061102_101586"/>
<name>A0A1C3VP06_9HYPH</name>
<sequence length="448" mass="48310">MTTRSVKRLPAENGVSGWEAISRRSFPVRSLEGNVTADWLVIGAGFAGLSAARRLLQLRPDDKIVVLDASEVAKGTSGRNSGFMIDVPHNLSSSEYSSGGLDATRMEMAQNRAAIAFARDAADEYGMSSETVDPAGKINAAATARGMKLNISFGQSLKSAGEKHAYLDASEMRKLTGSDYYLGGLYTPGAVLIQPADYVRELAAGLSRKIDIFEGSPVTALTRDKGIWTAISTRGKVTAPNVILGVNGHIDDFGHFRGRLMHIFAYASMTAPFPAEELGRKVSGRDRWALLPADAMGATVRKITSGGQSRIVIRTKYTYETTIIVSDRRMAKMAEEHRNSLDARFPGLKGIPFEYSWAGRLCLSRNHVPAFGALDEGLYSACCENGLGTVKSTLAGIMAAELATGTASQQLEQYMDHAAPSRLPPEPFAWLGINSVIRLQELRAGREG</sequence>
<reference evidence="4" key="1">
    <citation type="submission" date="2016-08" db="EMBL/GenBank/DDBJ databases">
        <authorList>
            <person name="Varghese N."/>
            <person name="Submissions Spin"/>
        </authorList>
    </citation>
    <scope>NUCLEOTIDE SEQUENCE [LARGE SCALE GENOMIC DNA]</scope>
    <source>
        <strain evidence="4">HAMBI 2971</strain>
    </source>
</reference>
<keyword evidence="4" id="KW-1185">Reference proteome</keyword>
<dbReference type="EMBL" id="FMAH01000015">
    <property type="protein sequence ID" value="SCB29214.1"/>
    <property type="molecule type" value="Genomic_DNA"/>
</dbReference>
<dbReference type="PANTHER" id="PTHR13847">
    <property type="entry name" value="SARCOSINE DEHYDROGENASE-RELATED"/>
    <property type="match status" value="1"/>
</dbReference>
<dbReference type="InterPro" id="IPR036188">
    <property type="entry name" value="FAD/NAD-bd_sf"/>
</dbReference>
<keyword evidence="1" id="KW-0560">Oxidoreductase</keyword>
<dbReference type="Pfam" id="PF01266">
    <property type="entry name" value="DAO"/>
    <property type="match status" value="1"/>
</dbReference>
<evidence type="ECO:0000313" key="3">
    <source>
        <dbReference type="EMBL" id="SCB29214.1"/>
    </source>
</evidence>
<dbReference type="InterPro" id="IPR006076">
    <property type="entry name" value="FAD-dep_OxRdtase"/>
</dbReference>
<gene>
    <name evidence="3" type="ORF">GA0061102_101586</name>
</gene>
<dbReference type="SUPFAM" id="SSF51905">
    <property type="entry name" value="FAD/NAD(P)-binding domain"/>
    <property type="match status" value="1"/>
</dbReference>
<feature type="domain" description="FAD dependent oxidoreductase" evidence="2">
    <location>
        <begin position="38"/>
        <end position="402"/>
    </location>
</feature>
<accession>A0A1C3VP06</accession>
<dbReference type="PANTHER" id="PTHR13847:SF281">
    <property type="entry name" value="FAD DEPENDENT OXIDOREDUCTASE DOMAIN-CONTAINING PROTEIN"/>
    <property type="match status" value="1"/>
</dbReference>
<dbReference type="AlphaFoldDB" id="A0A1C3VP06"/>
<evidence type="ECO:0000259" key="2">
    <source>
        <dbReference type="Pfam" id="PF01266"/>
    </source>
</evidence>